<sequence>MIDQISIDVVVAALLPSIDSHQKKIERAFCLGLSGLQGSGKSTWAAALAHRLTDKHNLHTRTISLDDLYLDHDDLLSLKQNNFGNKLLQARGQPGTHDEKLAQSFLTEVLAPSLGSDRRARIKWPAYDKSLNNGQGGRVPVSEWELVSLDERLDVLIFEGWCLGFQPLPEDELREKRRMSESSPPSQTQKVTERLTETLQFHDLEHLLLINASLKRYCETFMGPETFDSFVHLTTDDLSRVYCWREDQEEALRRKGKPAMAKEDVIKFVQGYMPAYELYLERLNERSLFQSSPLAVGKKHIRVVLDNNRNVVSTNVL</sequence>
<dbReference type="EMBL" id="JAWRVI010000016">
    <property type="protein sequence ID" value="KAK4090188.1"/>
    <property type="molecule type" value="Genomic_DNA"/>
</dbReference>
<dbReference type="Proteomes" id="UP000078240">
    <property type="component" value="Unassembled WGS sequence"/>
</dbReference>
<dbReference type="Proteomes" id="UP000078340">
    <property type="component" value="Unassembled WGS sequence"/>
</dbReference>
<proteinExistence type="predicted"/>
<comment type="caution">
    <text evidence="2">The sequence shown here is derived from an EMBL/GenBank/DDBJ whole genome shotgun (WGS) entry which is preliminary data.</text>
</comment>
<keyword evidence="5" id="KW-1185">Reference proteome</keyword>
<keyword evidence="2" id="KW-0418">Kinase</keyword>
<organism evidence="2 4">
    <name type="scientific">Purpureocillium lilacinum</name>
    <name type="common">Paecilomyces lilacinus</name>
    <dbReference type="NCBI Taxonomy" id="33203"/>
    <lineage>
        <taxon>Eukaryota</taxon>
        <taxon>Fungi</taxon>
        <taxon>Dikarya</taxon>
        <taxon>Ascomycota</taxon>
        <taxon>Pezizomycotina</taxon>
        <taxon>Sordariomycetes</taxon>
        <taxon>Hypocreomycetidae</taxon>
        <taxon>Hypocreales</taxon>
        <taxon>Ophiocordycipitaceae</taxon>
        <taxon>Purpureocillium</taxon>
    </lineage>
</organism>
<evidence type="ECO:0000313" key="5">
    <source>
        <dbReference type="Proteomes" id="UP001287286"/>
    </source>
</evidence>
<dbReference type="SUPFAM" id="SSF52540">
    <property type="entry name" value="P-loop containing nucleoside triphosphate hydrolases"/>
    <property type="match status" value="1"/>
</dbReference>
<dbReference type="PANTHER" id="PTHR10285">
    <property type="entry name" value="URIDINE KINASE"/>
    <property type="match status" value="1"/>
</dbReference>
<evidence type="ECO:0000313" key="4">
    <source>
        <dbReference type="Proteomes" id="UP000078240"/>
    </source>
</evidence>
<accession>A0A179HC70</accession>
<reference evidence="1 5" key="3">
    <citation type="journal article" date="2024" name="Microbiol. Resour. Announc.">
        <title>Genome annotations for the ascomycete fungi Trichoderma harzianum, Trichoderma aggressivum, and Purpureocillium lilacinum.</title>
        <authorList>
            <person name="Beijen E.P.W."/>
            <person name="Ohm R.A."/>
        </authorList>
    </citation>
    <scope>NUCLEOTIDE SEQUENCE [LARGE SCALE GENOMIC DNA]</scope>
    <source>
        <strain evidence="1 5">CBS 150709</strain>
    </source>
</reference>
<reference evidence="2 4" key="1">
    <citation type="submission" date="2016-01" db="EMBL/GenBank/DDBJ databases">
        <title>Biosynthesis of antibiotic leucinostatins and their inhibition on Phytophthora in bio-control Purpureocillium lilacinum.</title>
        <authorList>
            <person name="Wang G."/>
            <person name="Liu Z."/>
            <person name="Lin R."/>
            <person name="Li E."/>
            <person name="Mao Z."/>
            <person name="Ling J."/>
            <person name="Yin W."/>
            <person name="Xie B."/>
        </authorList>
    </citation>
    <scope>NUCLEOTIDE SEQUENCE [LARGE SCALE GENOMIC DNA]</scope>
    <source>
        <strain evidence="2">PLBJ-1</strain>
        <strain evidence="3">PLFJ-1</strain>
    </source>
</reference>
<dbReference type="Proteomes" id="UP001287286">
    <property type="component" value="Unassembled WGS sequence"/>
</dbReference>
<name>A0A179HC70_PURLI</name>
<protein>
    <submittedName>
        <fullName evidence="2">D-glycerate 3-kinase</fullName>
    </submittedName>
</protein>
<dbReference type="InterPro" id="IPR027417">
    <property type="entry name" value="P-loop_NTPase"/>
</dbReference>
<dbReference type="STRING" id="33203.A0A179HC70"/>
<dbReference type="Gene3D" id="3.40.50.300">
    <property type="entry name" value="P-loop containing nucleotide triphosphate hydrolases"/>
    <property type="match status" value="1"/>
</dbReference>
<dbReference type="GeneID" id="28883259"/>
<reference evidence="1" key="2">
    <citation type="submission" date="2023-11" db="EMBL/GenBank/DDBJ databases">
        <authorList>
            <person name="Beijen E."/>
            <person name="Ohm R.A."/>
        </authorList>
    </citation>
    <scope>NUCLEOTIDE SEQUENCE</scope>
    <source>
        <strain evidence="1">CBS 150709</strain>
    </source>
</reference>
<dbReference type="GO" id="GO:0016301">
    <property type="term" value="F:kinase activity"/>
    <property type="evidence" value="ECO:0007669"/>
    <property type="project" value="UniProtKB-KW"/>
</dbReference>
<evidence type="ECO:0000313" key="1">
    <source>
        <dbReference type="EMBL" id="KAK4090188.1"/>
    </source>
</evidence>
<keyword evidence="2" id="KW-0808">Transferase</keyword>
<dbReference type="AlphaFoldDB" id="A0A179HC70"/>
<evidence type="ECO:0000313" key="3">
    <source>
        <dbReference type="EMBL" id="OAQ95016.1"/>
    </source>
</evidence>
<dbReference type="KEGG" id="plj:28883259"/>
<evidence type="ECO:0000313" key="2">
    <source>
        <dbReference type="EMBL" id="OAQ87059.1"/>
    </source>
</evidence>
<dbReference type="OMA" id="FAGPQHF"/>
<gene>
    <name evidence="1" type="ORF">Purlil1_5359</name>
    <name evidence="2" type="ORF">VFPBJ_01099</name>
    <name evidence="3" type="ORF">VFPFJ_01125</name>
</gene>
<dbReference type="OrthoDB" id="347435at2759"/>
<dbReference type="EMBL" id="LSBH01000001">
    <property type="protein sequence ID" value="OAQ87059.1"/>
    <property type="molecule type" value="Genomic_DNA"/>
</dbReference>
<dbReference type="EMBL" id="LSBI01000001">
    <property type="protein sequence ID" value="OAQ95016.1"/>
    <property type="molecule type" value="Genomic_DNA"/>
</dbReference>
<dbReference type="RefSeq" id="XP_018183735.1">
    <property type="nucleotide sequence ID" value="XM_018318210.1"/>
</dbReference>